<dbReference type="InterPro" id="IPR024336">
    <property type="entry name" value="tRNA_splic_suSen54_N"/>
</dbReference>
<reference evidence="5 6" key="1">
    <citation type="submission" date="2019-01" db="EMBL/GenBank/DDBJ databases">
        <authorList>
            <person name="Sayadi A."/>
        </authorList>
    </citation>
    <scope>NUCLEOTIDE SEQUENCE [LARGE SCALE GENOMIC DNA]</scope>
</reference>
<evidence type="ECO:0000256" key="1">
    <source>
        <dbReference type="ARBA" id="ARBA00005736"/>
    </source>
</evidence>
<dbReference type="InterPro" id="IPR024337">
    <property type="entry name" value="tRNA_splic_suSen54"/>
</dbReference>
<accession>A0A653BP91</accession>
<gene>
    <name evidence="5" type="ORF">CALMAC_LOCUS2676</name>
</gene>
<proteinExistence type="inferred from homology"/>
<feature type="domain" description="tRNA-splicing endonuclease subunit Sen54 N-terminal" evidence="4">
    <location>
        <begin position="48"/>
        <end position="112"/>
    </location>
</feature>
<dbReference type="Proteomes" id="UP000410492">
    <property type="component" value="Unassembled WGS sequence"/>
</dbReference>
<feature type="domain" description="tRNA-splicing endonuclease subunit Sen54 N-terminal" evidence="4">
    <location>
        <begin position="256"/>
        <end position="309"/>
    </location>
</feature>
<dbReference type="AlphaFoldDB" id="A0A653BP91"/>
<dbReference type="GO" id="GO:0000379">
    <property type="term" value="P:tRNA-type intron splice site recognition and cleavage"/>
    <property type="evidence" value="ECO:0007669"/>
    <property type="project" value="TreeGrafter"/>
</dbReference>
<organism evidence="5 6">
    <name type="scientific">Callosobruchus maculatus</name>
    <name type="common">Southern cowpea weevil</name>
    <name type="synonym">Pulse bruchid</name>
    <dbReference type="NCBI Taxonomy" id="64391"/>
    <lineage>
        <taxon>Eukaryota</taxon>
        <taxon>Metazoa</taxon>
        <taxon>Ecdysozoa</taxon>
        <taxon>Arthropoda</taxon>
        <taxon>Hexapoda</taxon>
        <taxon>Insecta</taxon>
        <taxon>Pterygota</taxon>
        <taxon>Neoptera</taxon>
        <taxon>Endopterygota</taxon>
        <taxon>Coleoptera</taxon>
        <taxon>Polyphaga</taxon>
        <taxon>Cucujiformia</taxon>
        <taxon>Chrysomeloidea</taxon>
        <taxon>Chrysomelidae</taxon>
        <taxon>Bruchinae</taxon>
        <taxon>Bruchini</taxon>
        <taxon>Callosobruchus</taxon>
    </lineage>
</organism>
<sequence>MNELATKLIEDNKSPLMKFENVGSKLFFRCDNESSLKLVDDQVHHLEKLLSHSRVTRRNARGQATWCPEKKVAKVSIVTKGLIQNFGCQNKNGIILLPEEMCFLVEMNRLEVTQNEIPLSIQDCYDIVTENLGFNIYRAYRKLAQHGYRLIRYEDILNKKDQEQYKTETQSRKRKTTTDETGEGCSKKPLTETVNRLQLEVINNIFERIKQAAPSQSSPHESEARDIHYGVFLPNNKCKRGINCDYRLIVCNENLNARGQATWCPEKKVAKVSIVTKGLIQNFGCQNKNGIILLPEEMCFLVEMNRLEVTQNEIP</sequence>
<dbReference type="OrthoDB" id="408683at2759"/>
<evidence type="ECO:0000256" key="2">
    <source>
        <dbReference type="ARBA" id="ARBA00022694"/>
    </source>
</evidence>
<feature type="region of interest" description="Disordered" evidence="3">
    <location>
        <begin position="164"/>
        <end position="187"/>
    </location>
</feature>
<name>A0A653BP91_CALMS</name>
<dbReference type="GO" id="GO:0000214">
    <property type="term" value="C:tRNA-intron endonuclease complex"/>
    <property type="evidence" value="ECO:0007669"/>
    <property type="project" value="TreeGrafter"/>
</dbReference>
<evidence type="ECO:0000313" key="6">
    <source>
        <dbReference type="Proteomes" id="UP000410492"/>
    </source>
</evidence>
<dbReference type="PANTHER" id="PTHR21027">
    <property type="entry name" value="TRNA-SPLICING ENDONUCLEASE SUBUNIT SEN54"/>
    <property type="match status" value="1"/>
</dbReference>
<keyword evidence="2" id="KW-0819">tRNA processing</keyword>
<evidence type="ECO:0000256" key="3">
    <source>
        <dbReference type="SAM" id="MobiDB-lite"/>
    </source>
</evidence>
<dbReference type="EMBL" id="CAACVG010003336">
    <property type="protein sequence ID" value="VEN37423.1"/>
    <property type="molecule type" value="Genomic_DNA"/>
</dbReference>
<dbReference type="PANTHER" id="PTHR21027:SF1">
    <property type="entry name" value="TRNA-SPLICING ENDONUCLEASE SUBUNIT SEN54"/>
    <property type="match status" value="1"/>
</dbReference>
<evidence type="ECO:0000259" key="4">
    <source>
        <dbReference type="Pfam" id="PF12928"/>
    </source>
</evidence>
<dbReference type="Pfam" id="PF12928">
    <property type="entry name" value="tRNA_int_end_N2"/>
    <property type="match status" value="2"/>
</dbReference>
<comment type="similarity">
    <text evidence="1">Belongs to the SEN54 family.</text>
</comment>
<keyword evidence="6" id="KW-1185">Reference proteome</keyword>
<protein>
    <recommendedName>
        <fullName evidence="4">tRNA-splicing endonuclease subunit Sen54 N-terminal domain-containing protein</fullName>
    </recommendedName>
</protein>
<evidence type="ECO:0000313" key="5">
    <source>
        <dbReference type="EMBL" id="VEN37423.1"/>
    </source>
</evidence>